<dbReference type="EMBL" id="JAMKFB020000014">
    <property type="protein sequence ID" value="KAL0176826.1"/>
    <property type="molecule type" value="Genomic_DNA"/>
</dbReference>
<feature type="non-terminal residue" evidence="1">
    <location>
        <position position="83"/>
    </location>
</feature>
<organism evidence="1 2">
    <name type="scientific">Cirrhinus mrigala</name>
    <name type="common">Mrigala</name>
    <dbReference type="NCBI Taxonomy" id="683832"/>
    <lineage>
        <taxon>Eukaryota</taxon>
        <taxon>Metazoa</taxon>
        <taxon>Chordata</taxon>
        <taxon>Craniata</taxon>
        <taxon>Vertebrata</taxon>
        <taxon>Euteleostomi</taxon>
        <taxon>Actinopterygii</taxon>
        <taxon>Neopterygii</taxon>
        <taxon>Teleostei</taxon>
        <taxon>Ostariophysi</taxon>
        <taxon>Cypriniformes</taxon>
        <taxon>Cyprinidae</taxon>
        <taxon>Labeoninae</taxon>
        <taxon>Labeonini</taxon>
        <taxon>Cirrhinus</taxon>
    </lineage>
</organism>
<reference evidence="1 2" key="1">
    <citation type="submission" date="2024-05" db="EMBL/GenBank/DDBJ databases">
        <title>Genome sequencing and assembly of Indian major carp, Cirrhinus mrigala (Hamilton, 1822).</title>
        <authorList>
            <person name="Mohindra V."/>
            <person name="Chowdhury L.M."/>
            <person name="Lal K."/>
            <person name="Jena J.K."/>
        </authorList>
    </citation>
    <scope>NUCLEOTIDE SEQUENCE [LARGE SCALE GENOMIC DNA]</scope>
    <source>
        <strain evidence="1">CM1030</strain>
        <tissue evidence="1">Blood</tissue>
    </source>
</reference>
<keyword evidence="2" id="KW-1185">Reference proteome</keyword>
<proteinExistence type="predicted"/>
<dbReference type="AlphaFoldDB" id="A0ABD0PTS3"/>
<evidence type="ECO:0000313" key="2">
    <source>
        <dbReference type="Proteomes" id="UP001529510"/>
    </source>
</evidence>
<gene>
    <name evidence="1" type="ORF">M9458_029156</name>
</gene>
<protein>
    <submittedName>
        <fullName evidence="1">Uncharacterized protein</fullName>
    </submittedName>
</protein>
<accession>A0ABD0PTS3</accession>
<sequence length="83" mass="8660">IASHFQVKIAGSCTSPPTVLKTGLPGLPVLWTVCSTMAPALPAPPWHPEPPALPWLSGLSALPWRPELSAPPSHPKVSAPLMA</sequence>
<comment type="caution">
    <text evidence="1">The sequence shown here is derived from an EMBL/GenBank/DDBJ whole genome shotgun (WGS) entry which is preliminary data.</text>
</comment>
<name>A0ABD0PTS3_CIRMR</name>
<feature type="non-terminal residue" evidence="1">
    <location>
        <position position="1"/>
    </location>
</feature>
<dbReference type="Proteomes" id="UP001529510">
    <property type="component" value="Unassembled WGS sequence"/>
</dbReference>
<evidence type="ECO:0000313" key="1">
    <source>
        <dbReference type="EMBL" id="KAL0176826.1"/>
    </source>
</evidence>